<feature type="transmembrane region" description="Helical" evidence="6">
    <location>
        <begin position="240"/>
        <end position="261"/>
    </location>
</feature>
<feature type="transmembrane region" description="Helical" evidence="6">
    <location>
        <begin position="297"/>
        <end position="315"/>
    </location>
</feature>
<dbReference type="Proteomes" id="UP000680279">
    <property type="component" value="Unassembled WGS sequence"/>
</dbReference>
<dbReference type="Pfam" id="PF07690">
    <property type="entry name" value="MFS_1"/>
    <property type="match status" value="1"/>
</dbReference>
<accession>A0ABQ4K4D0</accession>
<feature type="transmembrane region" description="Helical" evidence="6">
    <location>
        <begin position="12"/>
        <end position="36"/>
    </location>
</feature>
<keyword evidence="5 6" id="KW-0472">Membrane</keyword>
<dbReference type="InterPro" id="IPR011701">
    <property type="entry name" value="MFS"/>
</dbReference>
<evidence type="ECO:0000313" key="8">
    <source>
        <dbReference type="EMBL" id="GIN20592.1"/>
    </source>
</evidence>
<dbReference type="PANTHER" id="PTHR23531:SF2">
    <property type="entry name" value="PERMEASE"/>
    <property type="match status" value="1"/>
</dbReference>
<feature type="transmembrane region" description="Helical" evidence="6">
    <location>
        <begin position="48"/>
        <end position="66"/>
    </location>
</feature>
<feature type="transmembrane region" description="Helical" evidence="6">
    <location>
        <begin position="78"/>
        <end position="96"/>
    </location>
</feature>
<sequence>MQKVQPIWTKSFISLFCTNLSVFVVFYGLTATLPLYATGLLNKTDQEAGLLMSIFLLSAIIVRPFTGKILDLAGKRRMLRISLVLYLLCTILYFFIDAFSWLLILRFLHGIGFSIVTTACGAIAADLVPAARRGTGLGYFTMSTNLGVVLGPLIALSLIQAYSFDLLFIILSALMVTGALFSLMVPAHKQQNGNKTKRKLSFSDLFEKKAVPVGILACLTGLSYASILSYLSIYAQGKNLLGMTSAFFLVFAAVMLLARPFTGRLFDLKGPQYVLYPGLILFIAGLIILAYTNSAPTFLIAGGFIGLGYGSLVPSMQTLAIQSTIIERSGYATATFYTFFDGGIALGSYIFGIIAAANGYQSIYLISSALVCCVFILLMILKPNKQGGKAADAIKEKEVESF</sequence>
<evidence type="ECO:0000313" key="9">
    <source>
        <dbReference type="Proteomes" id="UP000680279"/>
    </source>
</evidence>
<evidence type="ECO:0000256" key="1">
    <source>
        <dbReference type="ARBA" id="ARBA00004651"/>
    </source>
</evidence>
<protein>
    <submittedName>
        <fullName evidence="8">MFS-type transporter YwoG</fullName>
    </submittedName>
</protein>
<dbReference type="PROSITE" id="PS50850">
    <property type="entry name" value="MFS"/>
    <property type="match status" value="1"/>
</dbReference>
<evidence type="ECO:0000259" key="7">
    <source>
        <dbReference type="PROSITE" id="PS50850"/>
    </source>
</evidence>
<evidence type="ECO:0000256" key="4">
    <source>
        <dbReference type="ARBA" id="ARBA00022989"/>
    </source>
</evidence>
<comment type="subcellular location">
    <subcellularLocation>
        <location evidence="1">Cell membrane</location>
        <topology evidence="1">Multi-pass membrane protein</topology>
    </subcellularLocation>
</comment>
<feature type="domain" description="Major facilitator superfamily (MFS) profile" evidence="7">
    <location>
        <begin position="7"/>
        <end position="386"/>
    </location>
</feature>
<keyword evidence="3 6" id="KW-0812">Transmembrane</keyword>
<evidence type="ECO:0000256" key="5">
    <source>
        <dbReference type="ARBA" id="ARBA00023136"/>
    </source>
</evidence>
<keyword evidence="9" id="KW-1185">Reference proteome</keyword>
<dbReference type="PANTHER" id="PTHR23531">
    <property type="entry name" value="QUINOLENE RESISTANCE PROTEIN NORA"/>
    <property type="match status" value="1"/>
</dbReference>
<feature type="transmembrane region" description="Helical" evidence="6">
    <location>
        <begin position="336"/>
        <end position="357"/>
    </location>
</feature>
<name>A0ABQ4K4D0_9BACI</name>
<gene>
    <name evidence="8" type="primary">ywoG</name>
    <name evidence="8" type="ORF">J1TS3_17260</name>
</gene>
<evidence type="ECO:0000256" key="2">
    <source>
        <dbReference type="ARBA" id="ARBA00022448"/>
    </source>
</evidence>
<feature type="transmembrane region" description="Helical" evidence="6">
    <location>
        <begin position="210"/>
        <end position="234"/>
    </location>
</feature>
<comment type="caution">
    <text evidence="8">The sequence shown here is derived from an EMBL/GenBank/DDBJ whole genome shotgun (WGS) entry which is preliminary data.</text>
</comment>
<reference evidence="8 9" key="1">
    <citation type="submission" date="2021-03" db="EMBL/GenBank/DDBJ databases">
        <title>Antimicrobial resistance genes in bacteria isolated from Japanese honey, and their potential for conferring macrolide and lincosamide resistance in the American foulbrood pathogen Paenibacillus larvae.</title>
        <authorList>
            <person name="Okamoto M."/>
            <person name="Kumagai M."/>
            <person name="Kanamori H."/>
            <person name="Takamatsu D."/>
        </authorList>
    </citation>
    <scope>NUCLEOTIDE SEQUENCE [LARGE SCALE GENOMIC DNA]</scope>
    <source>
        <strain evidence="8 9">J1TS3</strain>
    </source>
</reference>
<feature type="transmembrane region" description="Helical" evidence="6">
    <location>
        <begin position="166"/>
        <end position="189"/>
    </location>
</feature>
<evidence type="ECO:0000256" key="6">
    <source>
        <dbReference type="SAM" id="Phobius"/>
    </source>
</evidence>
<organism evidence="8 9">
    <name type="scientific">Siminovitchia fordii</name>
    <dbReference type="NCBI Taxonomy" id="254759"/>
    <lineage>
        <taxon>Bacteria</taxon>
        <taxon>Bacillati</taxon>
        <taxon>Bacillota</taxon>
        <taxon>Bacilli</taxon>
        <taxon>Bacillales</taxon>
        <taxon>Bacillaceae</taxon>
        <taxon>Siminovitchia</taxon>
    </lineage>
</organism>
<keyword evidence="4 6" id="KW-1133">Transmembrane helix</keyword>
<dbReference type="InterPro" id="IPR020846">
    <property type="entry name" value="MFS_dom"/>
</dbReference>
<proteinExistence type="predicted"/>
<dbReference type="Gene3D" id="1.20.1250.20">
    <property type="entry name" value="MFS general substrate transporter like domains"/>
    <property type="match status" value="2"/>
</dbReference>
<feature type="transmembrane region" description="Helical" evidence="6">
    <location>
        <begin position="363"/>
        <end position="381"/>
    </location>
</feature>
<feature type="transmembrane region" description="Helical" evidence="6">
    <location>
        <begin position="137"/>
        <end position="160"/>
    </location>
</feature>
<dbReference type="EMBL" id="BOQT01000005">
    <property type="protein sequence ID" value="GIN20592.1"/>
    <property type="molecule type" value="Genomic_DNA"/>
</dbReference>
<evidence type="ECO:0000256" key="3">
    <source>
        <dbReference type="ARBA" id="ARBA00022692"/>
    </source>
</evidence>
<feature type="transmembrane region" description="Helical" evidence="6">
    <location>
        <begin position="273"/>
        <end position="291"/>
    </location>
</feature>
<keyword evidence="2" id="KW-0813">Transport</keyword>
<dbReference type="CDD" id="cd17489">
    <property type="entry name" value="MFS_YfcJ_like"/>
    <property type="match status" value="1"/>
</dbReference>
<dbReference type="InterPro" id="IPR036259">
    <property type="entry name" value="MFS_trans_sf"/>
</dbReference>
<dbReference type="SUPFAM" id="SSF103473">
    <property type="entry name" value="MFS general substrate transporter"/>
    <property type="match status" value="1"/>
</dbReference>
<dbReference type="InterPro" id="IPR052714">
    <property type="entry name" value="MFS_Exporter"/>
</dbReference>